<dbReference type="Pfam" id="PF02146">
    <property type="entry name" value="SIR2"/>
    <property type="match status" value="1"/>
</dbReference>
<dbReference type="SUPFAM" id="SSF52467">
    <property type="entry name" value="DHS-like NAD/FAD-binding domain"/>
    <property type="match status" value="1"/>
</dbReference>
<keyword evidence="2" id="KW-0808">Transferase</keyword>
<dbReference type="EMBL" id="VIWX01000002">
    <property type="protein sequence ID" value="TWF95854.1"/>
    <property type="molecule type" value="Genomic_DNA"/>
</dbReference>
<dbReference type="InterPro" id="IPR029035">
    <property type="entry name" value="DHS-like_NAD/FAD-binding_dom"/>
</dbReference>
<name>A0A561U920_9PSEU</name>
<evidence type="ECO:0000256" key="3">
    <source>
        <dbReference type="ARBA" id="ARBA00023027"/>
    </source>
</evidence>
<keyword evidence="4" id="KW-0479">Metal-binding</keyword>
<keyword evidence="4" id="KW-0862">Zinc</keyword>
<dbReference type="EC" id="2.3.1.286" evidence="1"/>
<evidence type="ECO:0000256" key="2">
    <source>
        <dbReference type="ARBA" id="ARBA00022679"/>
    </source>
</evidence>
<feature type="binding site" evidence="4">
    <location>
        <position position="170"/>
    </location>
    <ligand>
        <name>Zn(2+)</name>
        <dbReference type="ChEBI" id="CHEBI:29105"/>
    </ligand>
</feature>
<dbReference type="AlphaFoldDB" id="A0A561U920"/>
<keyword evidence="3" id="KW-0520">NAD</keyword>
<dbReference type="InterPro" id="IPR026591">
    <property type="entry name" value="Sirtuin_cat_small_dom_sf"/>
</dbReference>
<feature type="binding site" evidence="4">
    <location>
        <position position="142"/>
    </location>
    <ligand>
        <name>Zn(2+)</name>
        <dbReference type="ChEBI" id="CHEBI:29105"/>
    </ligand>
</feature>
<evidence type="ECO:0000259" key="5">
    <source>
        <dbReference type="PROSITE" id="PS50305"/>
    </source>
</evidence>
<dbReference type="InterPro" id="IPR026590">
    <property type="entry name" value="Ssirtuin_cat_dom"/>
</dbReference>
<proteinExistence type="predicted"/>
<feature type="binding site" evidence="4">
    <location>
        <position position="145"/>
    </location>
    <ligand>
        <name>Zn(2+)</name>
        <dbReference type="ChEBI" id="CHEBI:29105"/>
    </ligand>
</feature>
<dbReference type="GO" id="GO:0070403">
    <property type="term" value="F:NAD+ binding"/>
    <property type="evidence" value="ECO:0007669"/>
    <property type="project" value="InterPro"/>
</dbReference>
<dbReference type="Proteomes" id="UP000316184">
    <property type="component" value="Unassembled WGS sequence"/>
</dbReference>
<dbReference type="Gene3D" id="3.40.50.1220">
    <property type="entry name" value="TPP-binding domain"/>
    <property type="match status" value="1"/>
</dbReference>
<sequence length="282" mass="30277">MEVTQRGSEADDSATWQHARELFGAARRITALTGAGVSTASGIPDFRGPEGVWTRNPQAARLSDIDSYLADEDVRAQAWRARAENPAWHAEPNAAHRAFVDLEASGRLGALLTQNIDELHQRAGLSRDRVLELHGTMRRTICVHCGASGDMIKVLQRVADGERDPDCRSCGGILKSATVFFGQTLDGEVLREARRASLDCDLFVAAGTSLSVYPAAAFAEMAGKAGAKLIICNAEPTPYDEIADAVLRGPLTEVLPGLAAAPLIDSGEPLRTWGDPSTWDQM</sequence>
<dbReference type="InterPro" id="IPR050134">
    <property type="entry name" value="NAD-dep_sirtuin_deacylases"/>
</dbReference>
<evidence type="ECO:0000313" key="6">
    <source>
        <dbReference type="EMBL" id="TWF95854.1"/>
    </source>
</evidence>
<feature type="active site" description="Proton acceptor" evidence="4">
    <location>
        <position position="134"/>
    </location>
</feature>
<reference evidence="6 7" key="1">
    <citation type="submission" date="2019-06" db="EMBL/GenBank/DDBJ databases">
        <title>Sequencing the genomes of 1000 actinobacteria strains.</title>
        <authorList>
            <person name="Klenk H.-P."/>
        </authorList>
    </citation>
    <scope>NUCLEOTIDE SEQUENCE [LARGE SCALE GENOMIC DNA]</scope>
    <source>
        <strain evidence="6 7">DSM 46699</strain>
    </source>
</reference>
<dbReference type="PANTHER" id="PTHR11085">
    <property type="entry name" value="NAD-DEPENDENT PROTEIN DEACYLASE SIRTUIN-5, MITOCHONDRIAL-RELATED"/>
    <property type="match status" value="1"/>
</dbReference>
<evidence type="ECO:0000313" key="7">
    <source>
        <dbReference type="Proteomes" id="UP000316184"/>
    </source>
</evidence>
<accession>A0A561U920</accession>
<keyword evidence="7" id="KW-1185">Reference proteome</keyword>
<dbReference type="InterPro" id="IPR003000">
    <property type="entry name" value="Sirtuin"/>
</dbReference>
<organism evidence="6 7">
    <name type="scientific">Saccharopolyspora dendranthemae</name>
    <dbReference type="NCBI Taxonomy" id="1181886"/>
    <lineage>
        <taxon>Bacteria</taxon>
        <taxon>Bacillati</taxon>
        <taxon>Actinomycetota</taxon>
        <taxon>Actinomycetes</taxon>
        <taxon>Pseudonocardiales</taxon>
        <taxon>Pseudonocardiaceae</taxon>
        <taxon>Saccharopolyspora</taxon>
    </lineage>
</organism>
<protein>
    <recommendedName>
        <fullName evidence="1">protein acetyllysine N-acetyltransferase</fullName>
        <ecNumber evidence="1">2.3.1.286</ecNumber>
    </recommendedName>
</protein>
<dbReference type="PROSITE" id="PS50305">
    <property type="entry name" value="SIRTUIN"/>
    <property type="match status" value="1"/>
</dbReference>
<evidence type="ECO:0000256" key="1">
    <source>
        <dbReference type="ARBA" id="ARBA00012928"/>
    </source>
</evidence>
<evidence type="ECO:0000256" key="4">
    <source>
        <dbReference type="PROSITE-ProRule" id="PRU00236"/>
    </source>
</evidence>
<feature type="binding site" evidence="4">
    <location>
        <position position="167"/>
    </location>
    <ligand>
        <name>Zn(2+)</name>
        <dbReference type="ChEBI" id="CHEBI:29105"/>
    </ligand>
</feature>
<gene>
    <name evidence="6" type="ORF">FHU35_12854</name>
</gene>
<dbReference type="GO" id="GO:0017136">
    <property type="term" value="F:histone deacetylase activity, NAD-dependent"/>
    <property type="evidence" value="ECO:0007669"/>
    <property type="project" value="TreeGrafter"/>
</dbReference>
<dbReference type="GO" id="GO:0046872">
    <property type="term" value="F:metal ion binding"/>
    <property type="evidence" value="ECO:0007669"/>
    <property type="project" value="UniProtKB-KW"/>
</dbReference>
<feature type="domain" description="Deacetylase sirtuin-type" evidence="5">
    <location>
        <begin position="9"/>
        <end position="267"/>
    </location>
</feature>
<dbReference type="Gene3D" id="3.30.1600.10">
    <property type="entry name" value="SIR2/SIRT2 'Small Domain"/>
    <property type="match status" value="1"/>
</dbReference>
<dbReference type="CDD" id="cd01407">
    <property type="entry name" value="SIR2-fam"/>
    <property type="match status" value="1"/>
</dbReference>
<comment type="caution">
    <text evidence="6">The sequence shown here is derived from an EMBL/GenBank/DDBJ whole genome shotgun (WGS) entry which is preliminary data.</text>
</comment>
<dbReference type="PANTHER" id="PTHR11085:SF4">
    <property type="entry name" value="NAD-DEPENDENT PROTEIN DEACYLASE"/>
    <property type="match status" value="1"/>
</dbReference>